<dbReference type="Proteomes" id="UP000249198">
    <property type="component" value="Unassembled WGS sequence"/>
</dbReference>
<evidence type="ECO:0000313" key="2">
    <source>
        <dbReference type="EMBL" id="PZP20744.1"/>
    </source>
</evidence>
<dbReference type="InterPro" id="IPR043519">
    <property type="entry name" value="NT_sf"/>
</dbReference>
<protein>
    <recommendedName>
        <fullName evidence="1">Polymerase beta nucleotidyltransferase domain-containing protein</fullName>
    </recommendedName>
</protein>
<dbReference type="InterPro" id="IPR041633">
    <property type="entry name" value="Polbeta"/>
</dbReference>
<sequence>MKSEASEVGLSDWAPFMSRTKTKTEAIEAIHEYIRDNESLGIMAVYLFGSYSNSAHDEYSDVDVLIIAKNTPENQKLQIWRDGYPLQIIFIREREVINKLAGCTKSKNPFFLDIILHGEVIYSQKKVSENLYDVSYELKKRGCTYSLEEKKSLRRSAASKYLSLVRKTTTSNSVKTIKLARLLDIIIRLEQAKLDGWYYPIEQVVKENISYPHETAKLINLFMSDDIDGTVNLLTKVLEAQSIECWANER</sequence>
<proteinExistence type="predicted"/>
<evidence type="ECO:0000259" key="1">
    <source>
        <dbReference type="Pfam" id="PF18765"/>
    </source>
</evidence>
<organism evidence="2 3">
    <name type="scientific">Pseudomonas kuykendallii</name>
    <dbReference type="NCBI Taxonomy" id="1007099"/>
    <lineage>
        <taxon>Bacteria</taxon>
        <taxon>Pseudomonadati</taxon>
        <taxon>Pseudomonadota</taxon>
        <taxon>Gammaproteobacteria</taxon>
        <taxon>Pseudomonadales</taxon>
        <taxon>Pseudomonadaceae</taxon>
        <taxon>Pseudomonas</taxon>
    </lineage>
</organism>
<feature type="domain" description="Polymerase beta nucleotidyltransferase" evidence="1">
    <location>
        <begin position="29"/>
        <end position="126"/>
    </location>
</feature>
<dbReference type="AlphaFoldDB" id="A0A2W5CTT7"/>
<name>A0A2W5CTT7_9PSED</name>
<reference evidence="2 3" key="1">
    <citation type="submission" date="2017-08" db="EMBL/GenBank/DDBJ databases">
        <title>Infants hospitalized years apart are colonized by the same room-sourced microbial strains.</title>
        <authorList>
            <person name="Brooks B."/>
            <person name="Olm M.R."/>
            <person name="Firek B.A."/>
            <person name="Baker R."/>
            <person name="Thomas B.C."/>
            <person name="Morowitz M.J."/>
            <person name="Banfield J.F."/>
        </authorList>
    </citation>
    <scope>NUCLEOTIDE SEQUENCE [LARGE SCALE GENOMIC DNA]</scope>
    <source>
        <strain evidence="2">S2_009_000_R2_77</strain>
    </source>
</reference>
<dbReference type="EMBL" id="QFOH01000046">
    <property type="protein sequence ID" value="PZP20744.1"/>
    <property type="molecule type" value="Genomic_DNA"/>
</dbReference>
<dbReference type="CDD" id="cd05403">
    <property type="entry name" value="NT_KNTase_like"/>
    <property type="match status" value="1"/>
</dbReference>
<dbReference type="Gene3D" id="3.30.460.10">
    <property type="entry name" value="Beta Polymerase, domain 2"/>
    <property type="match status" value="1"/>
</dbReference>
<dbReference type="RefSeq" id="WP_273235034.1">
    <property type="nucleotide sequence ID" value="NZ_QFOH01000046.1"/>
</dbReference>
<evidence type="ECO:0000313" key="3">
    <source>
        <dbReference type="Proteomes" id="UP000249198"/>
    </source>
</evidence>
<accession>A0A2W5CTT7</accession>
<comment type="caution">
    <text evidence="2">The sequence shown here is derived from an EMBL/GenBank/DDBJ whole genome shotgun (WGS) entry which is preliminary data.</text>
</comment>
<gene>
    <name evidence="2" type="ORF">DI599_21515</name>
</gene>
<dbReference type="Pfam" id="PF18765">
    <property type="entry name" value="Polbeta"/>
    <property type="match status" value="1"/>
</dbReference>
<dbReference type="SUPFAM" id="SSF81301">
    <property type="entry name" value="Nucleotidyltransferase"/>
    <property type="match status" value="1"/>
</dbReference>